<evidence type="ECO:0000256" key="2">
    <source>
        <dbReference type="ARBA" id="ARBA00022472"/>
    </source>
</evidence>
<dbReference type="SMART" id="SM00733">
    <property type="entry name" value="Mterf"/>
    <property type="match status" value="6"/>
</dbReference>
<name>A0AAV6IRG2_9ERIC</name>
<keyword evidence="2" id="KW-0806">Transcription termination</keyword>
<evidence type="ECO:0000313" key="5">
    <source>
        <dbReference type="Proteomes" id="UP000823749"/>
    </source>
</evidence>
<dbReference type="FunFam" id="1.25.70.10:FF:000001">
    <property type="entry name" value="Mitochondrial transcription termination factor-like"/>
    <property type="match status" value="1"/>
</dbReference>
<dbReference type="AlphaFoldDB" id="A0AAV6IRG2"/>
<dbReference type="GO" id="GO:0003676">
    <property type="term" value="F:nucleic acid binding"/>
    <property type="evidence" value="ECO:0007669"/>
    <property type="project" value="InterPro"/>
</dbReference>
<dbReference type="PANTHER" id="PTHR13068">
    <property type="entry name" value="CGI-12 PROTEIN-RELATED"/>
    <property type="match status" value="1"/>
</dbReference>
<evidence type="ECO:0000256" key="1">
    <source>
        <dbReference type="ARBA" id="ARBA00007692"/>
    </source>
</evidence>
<comment type="caution">
    <text evidence="4">The sequence shown here is derived from an EMBL/GenBank/DDBJ whole genome shotgun (WGS) entry which is preliminary data.</text>
</comment>
<keyword evidence="2" id="KW-0804">Transcription</keyword>
<dbReference type="PANTHER" id="PTHR13068:SF173">
    <property type="entry name" value="EMB|CAB62602.1"/>
    <property type="match status" value="1"/>
</dbReference>
<reference evidence="4" key="1">
    <citation type="submission" date="2020-08" db="EMBL/GenBank/DDBJ databases">
        <title>Plant Genome Project.</title>
        <authorList>
            <person name="Zhang R.-G."/>
        </authorList>
    </citation>
    <scope>NUCLEOTIDE SEQUENCE</scope>
    <source>
        <strain evidence="4">WSP0</strain>
        <tissue evidence="4">Leaf</tissue>
    </source>
</reference>
<dbReference type="Proteomes" id="UP000823749">
    <property type="component" value="Chromosome 10"/>
</dbReference>
<dbReference type="Gene3D" id="1.25.70.10">
    <property type="entry name" value="Transcription termination factor 3, mitochondrial"/>
    <property type="match status" value="2"/>
</dbReference>
<sequence>MQNLCRKVSLSHFRSRTLYCKPNYSPFLCFFSSASSPTHSRSSTPTSNPSLSNFLIETLALSEPLSVSISNRFHPKKTIGNPHAVVQFLKQLGFSDAHVRSTIRIRPKTLFSNIDKTLKPKLQFFQDLGLTGPDLGKFISTHSRVLVSSLERTLIPFVGIIKNTLVNDENNQGLIRVLQCPFWATSKSELRPKCNIAFLESCGIVGTQLSNLLKRQPWLFLMNEPALRDLVSRILDMGFSVDSKMLVHAVYTVSCLSGETFDRKIKLFRRFGFSEDECMIMFRRALMLLKASEGKLKLGMEFFLYDIKLKRSALVSWPTCLMYSMGERILPRYRVLQVLKCNTLLNKEPSLLNALKFSEEKFLEKFISRFRDDEEELLVAYKDKGGNEYDNMQIGLNMQLLMVTSREARNEISGLGDTLWVLDLVDLVAKDKGGNEYDNIQIGLNMQLLMVTSREARNEISGLADTLWVLDLVDLVAKGWRLVVYDIAGCRGICINVKQLRCNVSFWKY</sequence>
<proteinExistence type="inferred from homology"/>
<accession>A0AAV6IRG2</accession>
<dbReference type="InterPro" id="IPR003690">
    <property type="entry name" value="MTERF"/>
</dbReference>
<dbReference type="EMBL" id="JACTNZ010000010">
    <property type="protein sequence ID" value="KAG5529350.1"/>
    <property type="molecule type" value="Genomic_DNA"/>
</dbReference>
<keyword evidence="5" id="KW-1185">Reference proteome</keyword>
<protein>
    <recommendedName>
        <fullName evidence="6">Mitochondrial transcription termination factor family protein</fullName>
    </recommendedName>
</protein>
<evidence type="ECO:0008006" key="6">
    <source>
        <dbReference type="Google" id="ProtNLM"/>
    </source>
</evidence>
<keyword evidence="2" id="KW-0805">Transcription regulation</keyword>
<dbReference type="InterPro" id="IPR038538">
    <property type="entry name" value="MTERF_sf"/>
</dbReference>
<evidence type="ECO:0000256" key="3">
    <source>
        <dbReference type="ARBA" id="ARBA00022946"/>
    </source>
</evidence>
<evidence type="ECO:0000313" key="4">
    <source>
        <dbReference type="EMBL" id="KAG5529350.1"/>
    </source>
</evidence>
<dbReference type="Pfam" id="PF02536">
    <property type="entry name" value="mTERF"/>
    <property type="match status" value="1"/>
</dbReference>
<comment type="similarity">
    <text evidence="1">Belongs to the mTERF family.</text>
</comment>
<organism evidence="4 5">
    <name type="scientific">Rhododendron griersonianum</name>
    <dbReference type="NCBI Taxonomy" id="479676"/>
    <lineage>
        <taxon>Eukaryota</taxon>
        <taxon>Viridiplantae</taxon>
        <taxon>Streptophyta</taxon>
        <taxon>Embryophyta</taxon>
        <taxon>Tracheophyta</taxon>
        <taxon>Spermatophyta</taxon>
        <taxon>Magnoliopsida</taxon>
        <taxon>eudicotyledons</taxon>
        <taxon>Gunneridae</taxon>
        <taxon>Pentapetalae</taxon>
        <taxon>asterids</taxon>
        <taxon>Ericales</taxon>
        <taxon>Ericaceae</taxon>
        <taxon>Ericoideae</taxon>
        <taxon>Rhodoreae</taxon>
        <taxon>Rhododendron</taxon>
    </lineage>
</organism>
<dbReference type="GO" id="GO:0006353">
    <property type="term" value="P:DNA-templated transcription termination"/>
    <property type="evidence" value="ECO:0007669"/>
    <property type="project" value="UniProtKB-KW"/>
</dbReference>
<keyword evidence="3" id="KW-0809">Transit peptide</keyword>
<gene>
    <name evidence="4" type="ORF">RHGRI_029906</name>
</gene>